<reference evidence="2" key="1">
    <citation type="submission" date="2022-08" db="EMBL/GenBank/DDBJ databases">
        <title>Complete genome sequence of Mycoplasma molare type strain H 542.</title>
        <authorList>
            <person name="Spergser J."/>
        </authorList>
    </citation>
    <scope>NUCLEOTIDE SEQUENCE</scope>
    <source>
        <strain evidence="2">H 542</strain>
    </source>
</reference>
<dbReference type="Pfam" id="PF13306">
    <property type="entry name" value="LRR_5"/>
    <property type="match status" value="2"/>
</dbReference>
<protein>
    <submittedName>
        <fullName evidence="2">Leucine-rich repeat domain-containing protein</fullName>
    </submittedName>
</protein>
<evidence type="ECO:0000313" key="2">
    <source>
        <dbReference type="EMBL" id="UWD34135.1"/>
    </source>
</evidence>
<organism evidence="2 3">
    <name type="scientific">Mesomycoplasma molare</name>
    <dbReference type="NCBI Taxonomy" id="171288"/>
    <lineage>
        <taxon>Bacteria</taxon>
        <taxon>Bacillati</taxon>
        <taxon>Mycoplasmatota</taxon>
        <taxon>Mycoplasmoidales</taxon>
        <taxon>Metamycoplasmataceae</taxon>
        <taxon>Mesomycoplasma</taxon>
    </lineage>
</organism>
<proteinExistence type="predicted"/>
<gene>
    <name evidence="2" type="ORF">NX772_03550</name>
</gene>
<dbReference type="PROSITE" id="PS51257">
    <property type="entry name" value="PROKAR_LIPOPROTEIN"/>
    <property type="match status" value="1"/>
</dbReference>
<dbReference type="Gene3D" id="3.80.10.10">
    <property type="entry name" value="Ribonuclease Inhibitor"/>
    <property type="match status" value="2"/>
</dbReference>
<dbReference type="Proteomes" id="UP001058364">
    <property type="component" value="Chromosome"/>
</dbReference>
<feature type="chain" id="PRO_5045189476" evidence="1">
    <location>
        <begin position="24"/>
        <end position="271"/>
    </location>
</feature>
<dbReference type="InterPro" id="IPR026906">
    <property type="entry name" value="LRR_5"/>
</dbReference>
<accession>A0ABY5TV66</accession>
<dbReference type="EMBL" id="CP103423">
    <property type="protein sequence ID" value="UWD34135.1"/>
    <property type="molecule type" value="Genomic_DNA"/>
</dbReference>
<keyword evidence="3" id="KW-1185">Reference proteome</keyword>
<evidence type="ECO:0000313" key="3">
    <source>
        <dbReference type="Proteomes" id="UP001058364"/>
    </source>
</evidence>
<name>A0ABY5TV66_9BACT</name>
<feature type="signal peptide" evidence="1">
    <location>
        <begin position="1"/>
        <end position="23"/>
    </location>
</feature>
<dbReference type="RefSeq" id="WP_027123416.1">
    <property type="nucleotide sequence ID" value="NZ_CP103423.1"/>
</dbReference>
<dbReference type="SUPFAM" id="SSF52058">
    <property type="entry name" value="L domain-like"/>
    <property type="match status" value="1"/>
</dbReference>
<keyword evidence="1" id="KW-0732">Signal</keyword>
<sequence>MKKRLFALTPLIMFTPFSLIACAQNDPSQQATSFINKKDIEGNYINIKLNEENETFTLDLSKENIKIINSNSFLDGQKTRVFFKNQVIKDDKGNDYTITKKYYLTKIIFPSSLEKIEESAFRNTTLLEEKFQIQELDFSLATSLKEIGDSAFEGNNIISLTLPDSLERISNLAFANNNISELNISENSNLRNIGISAFFNNKIENLNFKSDKIKFIAKSSFEKNVINSLNFNEKVTGLTIEKSAFKNNSISISNVEEISKNETNKINENYK</sequence>
<dbReference type="InterPro" id="IPR032675">
    <property type="entry name" value="LRR_dom_sf"/>
</dbReference>
<evidence type="ECO:0000256" key="1">
    <source>
        <dbReference type="SAM" id="SignalP"/>
    </source>
</evidence>